<evidence type="ECO:0000256" key="1">
    <source>
        <dbReference type="SAM" id="SignalP"/>
    </source>
</evidence>
<evidence type="ECO:0000313" key="2">
    <source>
        <dbReference type="EMBL" id="MXU85888.1"/>
    </source>
</evidence>
<feature type="chain" id="PRO_5025471281" evidence="1">
    <location>
        <begin position="17"/>
        <end position="88"/>
    </location>
</feature>
<organism evidence="2">
    <name type="scientific">Ixodes ricinus</name>
    <name type="common">Common tick</name>
    <name type="synonym">Acarus ricinus</name>
    <dbReference type="NCBI Taxonomy" id="34613"/>
    <lineage>
        <taxon>Eukaryota</taxon>
        <taxon>Metazoa</taxon>
        <taxon>Ecdysozoa</taxon>
        <taxon>Arthropoda</taxon>
        <taxon>Chelicerata</taxon>
        <taxon>Arachnida</taxon>
        <taxon>Acari</taxon>
        <taxon>Parasitiformes</taxon>
        <taxon>Ixodida</taxon>
        <taxon>Ixodoidea</taxon>
        <taxon>Ixodidae</taxon>
        <taxon>Ixodinae</taxon>
        <taxon>Ixodes</taxon>
    </lineage>
</organism>
<protein>
    <submittedName>
        <fullName evidence="2">Putative secreted protein</fullName>
    </submittedName>
</protein>
<feature type="signal peptide" evidence="1">
    <location>
        <begin position="1"/>
        <end position="16"/>
    </location>
</feature>
<sequence length="88" mass="9819">MVLLLLLQLLLLLGQAAVVEQRDGRGGRRRILLSLGGVLSIPPILLDHVSQLDDVLALFVLLARLERVLIFPAERRLTAFTVNVRHCM</sequence>
<accession>A0A6B0U2N9</accession>
<proteinExistence type="predicted"/>
<dbReference type="EMBL" id="GIFC01003805">
    <property type="protein sequence ID" value="MXU85888.1"/>
    <property type="molecule type" value="Transcribed_RNA"/>
</dbReference>
<reference evidence="2" key="1">
    <citation type="submission" date="2019-12" db="EMBL/GenBank/DDBJ databases">
        <title>An insight into the sialome of adult female Ixodes ricinus ticks feeding for 6 days.</title>
        <authorList>
            <person name="Perner J."/>
            <person name="Ribeiro J.M.C."/>
        </authorList>
    </citation>
    <scope>NUCLEOTIDE SEQUENCE</scope>
    <source>
        <strain evidence="2">Semi-engorged</strain>
        <tissue evidence="2">Salivary glands</tissue>
    </source>
</reference>
<keyword evidence="1" id="KW-0732">Signal</keyword>
<name>A0A6B0U2N9_IXORI</name>
<dbReference type="AlphaFoldDB" id="A0A6B0U2N9"/>